<feature type="region of interest" description="Disordered" evidence="1">
    <location>
        <begin position="134"/>
        <end position="164"/>
    </location>
</feature>
<dbReference type="AlphaFoldDB" id="A0A918D8Q3"/>
<keyword evidence="2" id="KW-1133">Transmembrane helix</keyword>
<evidence type="ECO:0000256" key="1">
    <source>
        <dbReference type="SAM" id="MobiDB-lite"/>
    </source>
</evidence>
<keyword evidence="2" id="KW-0812">Transmembrane</keyword>
<sequence>MVRRPVAWVAAIVLFVEAIGIALLNWFLGVVVDRQDMSLAGLDSDMMSVSSKVGGLVFGLYFAACGFAALLVALRDRAPSVFGRILLISAAVVHALLGAFTVGLVGWGAFAFMMVVLGLIVFTLMAYDRREAAGGPADAAPEDGKNGDNGGGAPVAAPPAPSAS</sequence>
<feature type="transmembrane region" description="Helical" evidence="2">
    <location>
        <begin position="53"/>
        <end position="74"/>
    </location>
</feature>
<keyword evidence="4" id="KW-1185">Reference proteome</keyword>
<comment type="caution">
    <text evidence="3">The sequence shown here is derived from an EMBL/GenBank/DDBJ whole genome shotgun (WGS) entry which is preliminary data.</text>
</comment>
<evidence type="ECO:0000313" key="4">
    <source>
        <dbReference type="Proteomes" id="UP000600365"/>
    </source>
</evidence>
<organism evidence="3 4">
    <name type="scientific">Streptomyces albiflavescens</name>
    <dbReference type="NCBI Taxonomy" id="1623582"/>
    <lineage>
        <taxon>Bacteria</taxon>
        <taxon>Bacillati</taxon>
        <taxon>Actinomycetota</taxon>
        <taxon>Actinomycetes</taxon>
        <taxon>Kitasatosporales</taxon>
        <taxon>Streptomycetaceae</taxon>
        <taxon>Streptomyces</taxon>
    </lineage>
</organism>
<dbReference type="EMBL" id="BMMM01000015">
    <property type="protein sequence ID" value="GGN81623.1"/>
    <property type="molecule type" value="Genomic_DNA"/>
</dbReference>
<evidence type="ECO:0000256" key="2">
    <source>
        <dbReference type="SAM" id="Phobius"/>
    </source>
</evidence>
<protein>
    <submittedName>
        <fullName evidence="3">Uncharacterized protein</fullName>
    </submittedName>
</protein>
<feature type="transmembrane region" description="Helical" evidence="2">
    <location>
        <begin position="81"/>
        <end position="101"/>
    </location>
</feature>
<accession>A0A918D8Q3</accession>
<proteinExistence type="predicted"/>
<name>A0A918D8Q3_9ACTN</name>
<dbReference type="Proteomes" id="UP000600365">
    <property type="component" value="Unassembled WGS sequence"/>
</dbReference>
<feature type="transmembrane region" description="Helical" evidence="2">
    <location>
        <begin position="7"/>
        <end position="28"/>
    </location>
</feature>
<feature type="transmembrane region" description="Helical" evidence="2">
    <location>
        <begin position="107"/>
        <end position="127"/>
    </location>
</feature>
<dbReference type="RefSeq" id="WP_189189967.1">
    <property type="nucleotide sequence ID" value="NZ_BMMM01000015.1"/>
</dbReference>
<evidence type="ECO:0000313" key="3">
    <source>
        <dbReference type="EMBL" id="GGN81623.1"/>
    </source>
</evidence>
<gene>
    <name evidence="3" type="ORF">GCM10011579_068390</name>
</gene>
<reference evidence="3 4" key="1">
    <citation type="journal article" date="2014" name="Int. J. Syst. Evol. Microbiol.">
        <title>Complete genome sequence of Corynebacterium casei LMG S-19264T (=DSM 44701T), isolated from a smear-ripened cheese.</title>
        <authorList>
            <consortium name="US DOE Joint Genome Institute (JGI-PGF)"/>
            <person name="Walter F."/>
            <person name="Albersmeier A."/>
            <person name="Kalinowski J."/>
            <person name="Ruckert C."/>
        </authorList>
    </citation>
    <scope>NUCLEOTIDE SEQUENCE [LARGE SCALE GENOMIC DNA]</scope>
    <source>
        <strain evidence="3 4">CGMCC 4.7111</strain>
    </source>
</reference>
<keyword evidence="2" id="KW-0472">Membrane</keyword>